<gene>
    <name evidence="2" type="ORF">OUZ56_033670</name>
</gene>
<evidence type="ECO:0000313" key="3">
    <source>
        <dbReference type="Proteomes" id="UP001234178"/>
    </source>
</evidence>
<reference evidence="2 3" key="1">
    <citation type="journal article" date="2023" name="Nucleic Acids Res.">
        <title>The hologenome of Daphnia magna reveals possible DNA methylation and microbiome-mediated evolution of the host genome.</title>
        <authorList>
            <person name="Chaturvedi A."/>
            <person name="Li X."/>
            <person name="Dhandapani V."/>
            <person name="Marshall H."/>
            <person name="Kissane S."/>
            <person name="Cuenca-Cambronero M."/>
            <person name="Asole G."/>
            <person name="Calvet F."/>
            <person name="Ruiz-Romero M."/>
            <person name="Marangio P."/>
            <person name="Guigo R."/>
            <person name="Rago D."/>
            <person name="Mirbahai L."/>
            <person name="Eastwood N."/>
            <person name="Colbourne J.K."/>
            <person name="Zhou J."/>
            <person name="Mallon E."/>
            <person name="Orsini L."/>
        </authorList>
    </citation>
    <scope>NUCLEOTIDE SEQUENCE [LARGE SCALE GENOMIC DNA]</scope>
    <source>
        <strain evidence="2">LRV0_1</strain>
    </source>
</reference>
<dbReference type="Proteomes" id="UP001234178">
    <property type="component" value="Unassembled WGS sequence"/>
</dbReference>
<protein>
    <submittedName>
        <fullName evidence="2">Uncharacterized protein</fullName>
    </submittedName>
</protein>
<name>A0ABQ9ZY51_9CRUS</name>
<organism evidence="2 3">
    <name type="scientific">Daphnia magna</name>
    <dbReference type="NCBI Taxonomy" id="35525"/>
    <lineage>
        <taxon>Eukaryota</taxon>
        <taxon>Metazoa</taxon>
        <taxon>Ecdysozoa</taxon>
        <taxon>Arthropoda</taxon>
        <taxon>Crustacea</taxon>
        <taxon>Branchiopoda</taxon>
        <taxon>Diplostraca</taxon>
        <taxon>Cladocera</taxon>
        <taxon>Anomopoda</taxon>
        <taxon>Daphniidae</taxon>
        <taxon>Daphnia</taxon>
    </lineage>
</organism>
<dbReference type="EMBL" id="JAOYFB010000024">
    <property type="protein sequence ID" value="KAK4017824.1"/>
    <property type="molecule type" value="Genomic_DNA"/>
</dbReference>
<sequence length="182" mass="19054">MCPNGRSVDTKTFPAVTPFARARGSDGSIIQVSSSRLAGSISRGTMVLGGSVLPVLVSSLRVEVGARSVMAFTAVSPFPSPSFLVARCPVRGHLVGAPSDRSPSTRMAHPTELGDATDTRAPVSMTALTLMPWQITSLVIRRDESMRSTVDSSAASSSAETIPTVVLVAPAFWSSDSCFVLQ</sequence>
<proteinExistence type="predicted"/>
<accession>A0ABQ9ZY51</accession>
<evidence type="ECO:0000256" key="1">
    <source>
        <dbReference type="SAM" id="MobiDB-lite"/>
    </source>
</evidence>
<keyword evidence="3" id="KW-1185">Reference proteome</keyword>
<feature type="region of interest" description="Disordered" evidence="1">
    <location>
        <begin position="96"/>
        <end position="117"/>
    </location>
</feature>
<comment type="caution">
    <text evidence="2">The sequence shown here is derived from an EMBL/GenBank/DDBJ whole genome shotgun (WGS) entry which is preliminary data.</text>
</comment>
<evidence type="ECO:0000313" key="2">
    <source>
        <dbReference type="EMBL" id="KAK4017824.1"/>
    </source>
</evidence>